<comment type="caution">
    <text evidence="2">The sequence shown here is derived from an EMBL/GenBank/DDBJ whole genome shotgun (WGS) entry which is preliminary data.</text>
</comment>
<keyword evidence="3" id="KW-1185">Reference proteome</keyword>
<feature type="compositionally biased region" description="Pro residues" evidence="1">
    <location>
        <begin position="23"/>
        <end position="39"/>
    </location>
</feature>
<gene>
    <name evidence="2" type="ORF">H6H03_36740</name>
</gene>
<evidence type="ECO:0000313" key="3">
    <source>
        <dbReference type="Proteomes" id="UP000637383"/>
    </source>
</evidence>
<keyword evidence="2" id="KW-0808">Transferase</keyword>
<feature type="region of interest" description="Disordered" evidence="1">
    <location>
        <begin position="1"/>
        <end position="39"/>
    </location>
</feature>
<accession>A0ABR8KJU4</accession>
<organism evidence="2 3">
    <name type="scientific">Nostoc paludosum FACHB-159</name>
    <dbReference type="NCBI Taxonomy" id="2692908"/>
    <lineage>
        <taxon>Bacteria</taxon>
        <taxon>Bacillati</taxon>
        <taxon>Cyanobacteriota</taxon>
        <taxon>Cyanophyceae</taxon>
        <taxon>Nostocales</taxon>
        <taxon>Nostocaceae</taxon>
        <taxon>Nostoc</taxon>
    </lineage>
</organism>
<reference evidence="2 3" key="1">
    <citation type="journal article" date="2020" name="ISME J.">
        <title>Comparative genomics reveals insights into cyanobacterial evolution and habitat adaptation.</title>
        <authorList>
            <person name="Chen M.Y."/>
            <person name="Teng W.K."/>
            <person name="Zhao L."/>
            <person name="Hu C.X."/>
            <person name="Zhou Y.K."/>
            <person name="Han B.P."/>
            <person name="Song L.R."/>
            <person name="Shu W.S."/>
        </authorList>
    </citation>
    <scope>NUCLEOTIDE SEQUENCE [LARGE SCALE GENOMIC DNA]</scope>
    <source>
        <strain evidence="2 3">FACHB-159</strain>
    </source>
</reference>
<sequence>MEHGAWGDEGDEEAKEEFLTPNSAPPVWPMPHAPSPIPN</sequence>
<protein>
    <submittedName>
        <fullName evidence="2">Histidine kinase</fullName>
    </submittedName>
</protein>
<evidence type="ECO:0000313" key="2">
    <source>
        <dbReference type="EMBL" id="MBD2739345.1"/>
    </source>
</evidence>
<proteinExistence type="predicted"/>
<dbReference type="Proteomes" id="UP000637383">
    <property type="component" value="Unassembled WGS sequence"/>
</dbReference>
<keyword evidence="2" id="KW-0418">Kinase</keyword>
<dbReference type="RefSeq" id="WP_190959846.1">
    <property type="nucleotide sequence ID" value="NZ_JACJTU010000080.1"/>
</dbReference>
<evidence type="ECO:0000256" key="1">
    <source>
        <dbReference type="SAM" id="MobiDB-lite"/>
    </source>
</evidence>
<dbReference type="GO" id="GO:0016301">
    <property type="term" value="F:kinase activity"/>
    <property type="evidence" value="ECO:0007669"/>
    <property type="project" value="UniProtKB-KW"/>
</dbReference>
<name>A0ABR8KJU4_9NOSO</name>
<dbReference type="EMBL" id="JACJTU010000080">
    <property type="protein sequence ID" value="MBD2739345.1"/>
    <property type="molecule type" value="Genomic_DNA"/>
</dbReference>